<evidence type="ECO:0000313" key="1">
    <source>
        <dbReference type="EMBL" id="KER22344.1"/>
    </source>
</evidence>
<proteinExistence type="predicted"/>
<dbReference type="Proteomes" id="UP000054324">
    <property type="component" value="Unassembled WGS sequence"/>
</dbReference>
<dbReference type="CTD" id="20329045"/>
<evidence type="ECO:0000313" key="2">
    <source>
        <dbReference type="Proteomes" id="UP000054324"/>
    </source>
</evidence>
<dbReference type="OrthoDB" id="6266369at2759"/>
<feature type="non-terminal residue" evidence="1">
    <location>
        <position position="1"/>
    </location>
</feature>
<name>A0A075A4K5_OPIVI</name>
<feature type="non-terminal residue" evidence="1">
    <location>
        <position position="292"/>
    </location>
</feature>
<gene>
    <name evidence="1" type="ORF">T265_14879</name>
</gene>
<dbReference type="EMBL" id="KL596904">
    <property type="protein sequence ID" value="KER22344.1"/>
    <property type="molecule type" value="Genomic_DNA"/>
</dbReference>
<dbReference type="RefSeq" id="XP_009173907.1">
    <property type="nucleotide sequence ID" value="XM_009175643.1"/>
</dbReference>
<organism evidence="1 2">
    <name type="scientific">Opisthorchis viverrini</name>
    <name type="common">Southeast Asian liver fluke</name>
    <dbReference type="NCBI Taxonomy" id="6198"/>
    <lineage>
        <taxon>Eukaryota</taxon>
        <taxon>Metazoa</taxon>
        <taxon>Spiralia</taxon>
        <taxon>Lophotrochozoa</taxon>
        <taxon>Platyhelminthes</taxon>
        <taxon>Trematoda</taxon>
        <taxon>Digenea</taxon>
        <taxon>Opisthorchiida</taxon>
        <taxon>Opisthorchiata</taxon>
        <taxon>Opisthorchiidae</taxon>
        <taxon>Opisthorchis</taxon>
    </lineage>
</organism>
<dbReference type="AlphaFoldDB" id="A0A075A4K5"/>
<protein>
    <submittedName>
        <fullName evidence="1">Uncharacterized protein</fullName>
    </submittedName>
</protein>
<keyword evidence="2" id="KW-1185">Reference proteome</keyword>
<reference evidence="1 2" key="1">
    <citation type="submission" date="2013-11" db="EMBL/GenBank/DDBJ databases">
        <title>Opisthorchis viverrini - life in the bile duct.</title>
        <authorList>
            <person name="Young N.D."/>
            <person name="Nagarajan N."/>
            <person name="Lin S.J."/>
            <person name="Korhonen P.K."/>
            <person name="Jex A.R."/>
            <person name="Hall R.S."/>
            <person name="Safavi-Hemami H."/>
            <person name="Kaewkong W."/>
            <person name="Bertrand D."/>
            <person name="Gao S."/>
            <person name="Seet Q."/>
            <person name="Wongkham S."/>
            <person name="Teh B.T."/>
            <person name="Wongkham C."/>
            <person name="Intapan P.M."/>
            <person name="Maleewong W."/>
            <person name="Yang X."/>
            <person name="Hu M."/>
            <person name="Wang Z."/>
            <person name="Hofmann A."/>
            <person name="Sternberg P.W."/>
            <person name="Tan P."/>
            <person name="Wang J."/>
            <person name="Gasser R.B."/>
        </authorList>
    </citation>
    <scope>NUCLEOTIDE SEQUENCE [LARGE SCALE GENOMIC DNA]</scope>
</reference>
<sequence>SIFDRYKITRQNAFAFYNPEPEDNLIFLDVLGEMAQVWFESDLRHSIPPSRLGQLGSIPALVLPSGGMEARHRKGATAERLDVLATDANRNLLWNYLKNELKQMKSWYFLIRELLTTTTTPKSSVNETAAAAITVRRIRVRRGDALVPVCGMLRTQILWRLIGGMNAQVGRLIVDEARLGGHLGLEVRRWTTANICSSYVLTTCCWCGVLTFESTKAAWSHGASRTRANFQNRTLQRRVRCAHLTWTLRSSLVVLRKKPTKYTHTKYTYSCLGMGTLTVSQPTYNHELRTYK</sequence>
<accession>A0A075A4K5</accession>
<dbReference type="GeneID" id="20329045"/>
<dbReference type="KEGG" id="ovi:T265_14879"/>